<dbReference type="PROSITE" id="PS01280">
    <property type="entry name" value="GIDA_1"/>
    <property type="match status" value="1"/>
</dbReference>
<comment type="cofactor">
    <cofactor evidence="1">
        <name>FAD</name>
        <dbReference type="ChEBI" id="CHEBI:57692"/>
    </cofactor>
</comment>
<keyword evidence="4" id="KW-0274">FAD</keyword>
<dbReference type="GO" id="GO:0050660">
    <property type="term" value="F:flavin adenine dinucleotide binding"/>
    <property type="evidence" value="ECO:0007669"/>
    <property type="project" value="InterPro"/>
</dbReference>
<comment type="similarity">
    <text evidence="2">Belongs to the MnmG family.</text>
</comment>
<dbReference type="PROSITE" id="PS01281">
    <property type="entry name" value="GIDA_2"/>
    <property type="match status" value="1"/>
</dbReference>
<dbReference type="FunFam" id="3.50.50.60:FF:000082">
    <property type="entry name" value="protein MTO1 homolog, mitochondrial isoform X1"/>
    <property type="match status" value="1"/>
</dbReference>
<organism evidence="6">
    <name type="scientific">Aceria tosichella</name>
    <name type="common">wheat curl mite</name>
    <dbReference type="NCBI Taxonomy" id="561515"/>
    <lineage>
        <taxon>Eukaryota</taxon>
        <taxon>Metazoa</taxon>
        <taxon>Ecdysozoa</taxon>
        <taxon>Arthropoda</taxon>
        <taxon>Chelicerata</taxon>
        <taxon>Arachnida</taxon>
        <taxon>Acari</taxon>
        <taxon>Acariformes</taxon>
        <taxon>Trombidiformes</taxon>
        <taxon>Prostigmata</taxon>
        <taxon>Eupodina</taxon>
        <taxon>Eriophyoidea</taxon>
        <taxon>Eriophyidae</taxon>
        <taxon>Eriophyinae</taxon>
        <taxon>Aceriini</taxon>
        <taxon>Aceria</taxon>
    </lineage>
</organism>
<dbReference type="FunFam" id="3.50.50.60:FF:000002">
    <property type="entry name" value="tRNA uridine 5-carboxymethylaminomethyl modification enzyme MnmG"/>
    <property type="match status" value="1"/>
</dbReference>
<dbReference type="SUPFAM" id="SSF51905">
    <property type="entry name" value="FAD/NAD(P)-binding domain"/>
    <property type="match status" value="1"/>
</dbReference>
<dbReference type="GO" id="GO:0005829">
    <property type="term" value="C:cytosol"/>
    <property type="evidence" value="ECO:0007669"/>
    <property type="project" value="TreeGrafter"/>
</dbReference>
<evidence type="ECO:0000256" key="3">
    <source>
        <dbReference type="ARBA" id="ARBA00022630"/>
    </source>
</evidence>
<evidence type="ECO:0000256" key="2">
    <source>
        <dbReference type="ARBA" id="ARBA00007653"/>
    </source>
</evidence>
<dbReference type="NCBIfam" id="TIGR00136">
    <property type="entry name" value="mnmG_gidA"/>
    <property type="match status" value="1"/>
</dbReference>
<name>A0A6G1S5Y8_9ACAR</name>
<accession>A0A6G1S5Y8</accession>
<dbReference type="Pfam" id="PF01134">
    <property type="entry name" value="GIDA"/>
    <property type="match status" value="1"/>
</dbReference>
<sequence>MFTRALGSQAGQLYDVIVIGGGHAGTEACAAAARMSCRTLLVTQKLNTIGEMSCNPSFGGIGKGHLMREIDALDGLCARICDQSGIHYKMLNRSKGPAVWGHRAQIDRNLYKRHMQHELSSLANLELRECSIEDLIIETDPNGGLVCKGIIDNQGNTIESKSTVITTGTFLRGQINIGNVSYPAGRLGEKPTIKLAQTIEKLKFKLGRLKTGTPPRIDPKTIDYSKTERHLADNPPHPFSFLNNRVSIDPQDQVVTWLTYTTPEVARIVRDNLNDNVHVTHGITGPRHCPSIETKVLKFGDKLQHQVWLEPETLETELIYPNGISCTLPAEAQERLVHAVIGLENARMVRPGYGVEYDYVDPRELIPTLETKRVGGLFLAGQINGTTGYEEAASQGIMAGINAAARAKQLPALTLSRNESYIGVLIDDLTKRGVSEPYRMFTSRVERRLHLRPDNADRRLTEKGRSHGCIGDTRWKAYCDKREVIESAIDMLKRDTRSLRSWRNLLAVDHAKSEHSNKTAMQMLALYPKEFPDRLLFKLYPELERLLTKNSSFTEGNFLELFLIEAQYHDWTDQNMGIGYGH</sequence>
<evidence type="ECO:0000313" key="6">
    <source>
        <dbReference type="EMBL" id="MDE45363.1"/>
    </source>
</evidence>
<reference evidence="6" key="1">
    <citation type="submission" date="2018-10" db="EMBL/GenBank/DDBJ databases">
        <title>Transcriptome assembly of Aceria tosichella (Wheat curl mite) Type 2.</title>
        <authorList>
            <person name="Scully E.D."/>
            <person name="Geib S.M."/>
            <person name="Palmer N.A."/>
            <person name="Gupta A.K."/>
            <person name="Sarath G."/>
            <person name="Tatineni S."/>
        </authorList>
    </citation>
    <scope>NUCLEOTIDE SEQUENCE</scope>
    <source>
        <strain evidence="6">LincolnNE</strain>
    </source>
</reference>
<proteinExistence type="inferred from homology"/>
<dbReference type="Gene3D" id="3.50.50.60">
    <property type="entry name" value="FAD/NAD(P)-binding domain"/>
    <property type="match status" value="2"/>
</dbReference>
<keyword evidence="3" id="KW-0285">Flavoprotein</keyword>
<dbReference type="GO" id="GO:0030488">
    <property type="term" value="P:tRNA methylation"/>
    <property type="evidence" value="ECO:0007669"/>
    <property type="project" value="TreeGrafter"/>
</dbReference>
<dbReference type="PANTHER" id="PTHR11806">
    <property type="entry name" value="GLUCOSE INHIBITED DIVISION PROTEIN A"/>
    <property type="match status" value="1"/>
</dbReference>
<dbReference type="GO" id="GO:0002098">
    <property type="term" value="P:tRNA wobble uridine modification"/>
    <property type="evidence" value="ECO:0007669"/>
    <property type="project" value="InterPro"/>
</dbReference>
<evidence type="ECO:0000259" key="5">
    <source>
        <dbReference type="Pfam" id="PF01134"/>
    </source>
</evidence>
<dbReference type="InterPro" id="IPR002218">
    <property type="entry name" value="MnmG-rel"/>
</dbReference>
<dbReference type="InterPro" id="IPR036188">
    <property type="entry name" value="FAD/NAD-bd_sf"/>
</dbReference>
<evidence type="ECO:0000256" key="4">
    <source>
        <dbReference type="ARBA" id="ARBA00022827"/>
    </source>
</evidence>
<dbReference type="InterPro" id="IPR004416">
    <property type="entry name" value="MnmG"/>
</dbReference>
<dbReference type="InterPro" id="IPR040131">
    <property type="entry name" value="MnmG_N"/>
</dbReference>
<dbReference type="PANTHER" id="PTHR11806:SF0">
    <property type="entry name" value="PROTEIN MTO1 HOMOLOG, MITOCHONDRIAL"/>
    <property type="match status" value="1"/>
</dbReference>
<gene>
    <name evidence="6" type="primary">MTO1</name>
    <name evidence="6" type="ORF">g.20393</name>
</gene>
<protein>
    <submittedName>
        <fullName evidence="6">Protein MTO1, mitochondrial</fullName>
    </submittedName>
</protein>
<dbReference type="InterPro" id="IPR020595">
    <property type="entry name" value="MnmG-rel_CS"/>
</dbReference>
<dbReference type="EMBL" id="GGYP01000592">
    <property type="protein sequence ID" value="MDE45363.1"/>
    <property type="molecule type" value="Transcribed_RNA"/>
</dbReference>
<evidence type="ECO:0000256" key="1">
    <source>
        <dbReference type="ARBA" id="ARBA00001974"/>
    </source>
</evidence>
<feature type="domain" description="MnmG N-terminal" evidence="5">
    <location>
        <begin position="15"/>
        <end position="409"/>
    </location>
</feature>
<dbReference type="AlphaFoldDB" id="A0A6G1S5Y8"/>